<feature type="transmembrane region" description="Helical" evidence="5">
    <location>
        <begin position="12"/>
        <end position="32"/>
    </location>
</feature>
<name>A0ABX4GZ94_9BACI</name>
<evidence type="ECO:0000256" key="2">
    <source>
        <dbReference type="ARBA" id="ARBA00022692"/>
    </source>
</evidence>
<protein>
    <recommendedName>
        <fullName evidence="8">DUF4870 domain-containing protein</fullName>
    </recommendedName>
</protein>
<keyword evidence="2 5" id="KW-0812">Transmembrane</keyword>
<keyword evidence="4 5" id="KW-0472">Membrane</keyword>
<evidence type="ECO:0000256" key="5">
    <source>
        <dbReference type="SAM" id="Phobius"/>
    </source>
</evidence>
<accession>A0ABX4GZ94</accession>
<gene>
    <name evidence="6" type="ORF">CHH48_09385</name>
</gene>
<comment type="subcellular location">
    <subcellularLocation>
        <location evidence="1">Membrane</location>
        <topology evidence="1">Multi-pass membrane protein</topology>
    </subcellularLocation>
</comment>
<sequence length="115" mass="13083">MPLKQKILASMMHLLSLLLTFFLPLAVLLFVRKRNCYLSSHAKEGLNLHFTFLPIFIFIRITAEIWPYAGTASMALIGFETVLIARAAYFTLTDRPFSYPVIRFFKVQGDASHAA</sequence>
<organism evidence="6 7">
    <name type="scientific">Terribacillus saccharophilus</name>
    <dbReference type="NCBI Taxonomy" id="361277"/>
    <lineage>
        <taxon>Bacteria</taxon>
        <taxon>Bacillati</taxon>
        <taxon>Bacillota</taxon>
        <taxon>Bacilli</taxon>
        <taxon>Bacillales</taxon>
        <taxon>Bacillaceae</taxon>
        <taxon>Terribacillus</taxon>
    </lineage>
</organism>
<evidence type="ECO:0000256" key="4">
    <source>
        <dbReference type="ARBA" id="ARBA00023136"/>
    </source>
</evidence>
<reference evidence="6 7" key="1">
    <citation type="submission" date="2017-07" db="EMBL/GenBank/DDBJ databases">
        <title>Isolation and whole genome analysis of endospore-forming bacteria from heroin.</title>
        <authorList>
            <person name="Kalinowski J."/>
            <person name="Ahrens B."/>
            <person name="Al-Dilaimi A."/>
            <person name="Winkler A."/>
            <person name="Wibberg D."/>
            <person name="Schleenbecker U."/>
            <person name="Ruckert C."/>
            <person name="Wolfel R."/>
            <person name="Grass G."/>
        </authorList>
    </citation>
    <scope>NUCLEOTIDE SEQUENCE [LARGE SCALE GENOMIC DNA]</scope>
    <source>
        <strain evidence="6 7">7517-1</strain>
    </source>
</reference>
<evidence type="ECO:0008006" key="8">
    <source>
        <dbReference type="Google" id="ProtNLM"/>
    </source>
</evidence>
<feature type="transmembrane region" description="Helical" evidence="5">
    <location>
        <begin position="69"/>
        <end position="89"/>
    </location>
</feature>
<dbReference type="Pfam" id="PF09685">
    <property type="entry name" value="MamF_MmsF"/>
    <property type="match status" value="1"/>
</dbReference>
<dbReference type="RefSeq" id="WP_095218872.1">
    <property type="nucleotide sequence ID" value="NZ_NPBJ01000016.1"/>
</dbReference>
<evidence type="ECO:0000256" key="1">
    <source>
        <dbReference type="ARBA" id="ARBA00004141"/>
    </source>
</evidence>
<evidence type="ECO:0000256" key="3">
    <source>
        <dbReference type="ARBA" id="ARBA00022989"/>
    </source>
</evidence>
<keyword evidence="3 5" id="KW-1133">Transmembrane helix</keyword>
<evidence type="ECO:0000313" key="7">
    <source>
        <dbReference type="Proteomes" id="UP000216852"/>
    </source>
</evidence>
<keyword evidence="7" id="KW-1185">Reference proteome</keyword>
<dbReference type="InterPro" id="IPR019109">
    <property type="entry name" value="MamF_MmsF"/>
</dbReference>
<comment type="caution">
    <text evidence="6">The sequence shown here is derived from an EMBL/GenBank/DDBJ whole genome shotgun (WGS) entry which is preliminary data.</text>
</comment>
<feature type="transmembrane region" description="Helical" evidence="5">
    <location>
        <begin position="44"/>
        <end position="63"/>
    </location>
</feature>
<dbReference type="Proteomes" id="UP000216852">
    <property type="component" value="Unassembled WGS sequence"/>
</dbReference>
<proteinExistence type="predicted"/>
<dbReference type="EMBL" id="NPBJ01000016">
    <property type="protein sequence ID" value="PAE00199.1"/>
    <property type="molecule type" value="Genomic_DNA"/>
</dbReference>
<evidence type="ECO:0000313" key="6">
    <source>
        <dbReference type="EMBL" id="PAE00199.1"/>
    </source>
</evidence>